<feature type="compositionally biased region" description="Low complexity" evidence="1">
    <location>
        <begin position="394"/>
        <end position="404"/>
    </location>
</feature>
<accession>A0AAX4K1I0</accession>
<feature type="compositionally biased region" description="Polar residues" evidence="1">
    <location>
        <begin position="154"/>
        <end position="163"/>
    </location>
</feature>
<dbReference type="AlphaFoldDB" id="A0AAX4K1I0"/>
<feature type="compositionally biased region" description="Polar residues" evidence="1">
    <location>
        <begin position="124"/>
        <end position="144"/>
    </location>
</feature>
<name>A0AAX4K1I0_9TREE</name>
<protein>
    <submittedName>
        <fullName evidence="2">Uncharacterized protein</fullName>
    </submittedName>
</protein>
<feature type="compositionally biased region" description="Low complexity" evidence="1">
    <location>
        <begin position="79"/>
        <end position="95"/>
    </location>
</feature>
<feature type="region of interest" description="Disordered" evidence="1">
    <location>
        <begin position="1"/>
        <end position="21"/>
    </location>
</feature>
<reference evidence="2 3" key="1">
    <citation type="submission" date="2024-01" db="EMBL/GenBank/DDBJ databases">
        <title>Comparative genomics of Cryptococcus and Kwoniella reveals pathogenesis evolution and contrasting modes of karyotype evolution via chromosome fusion or intercentromeric recombination.</title>
        <authorList>
            <person name="Coelho M.A."/>
            <person name="David-Palma M."/>
            <person name="Shea T."/>
            <person name="Bowers K."/>
            <person name="McGinley-Smith S."/>
            <person name="Mohammad A.W."/>
            <person name="Gnirke A."/>
            <person name="Yurkov A.M."/>
            <person name="Nowrousian M."/>
            <person name="Sun S."/>
            <person name="Cuomo C.A."/>
            <person name="Heitman J."/>
        </authorList>
    </citation>
    <scope>NUCLEOTIDE SEQUENCE [LARGE SCALE GENOMIC DNA]</scope>
    <source>
        <strain evidence="2 3">CBS 6074</strain>
    </source>
</reference>
<evidence type="ECO:0000313" key="2">
    <source>
        <dbReference type="EMBL" id="WWC90635.1"/>
    </source>
</evidence>
<dbReference type="RefSeq" id="XP_066077398.1">
    <property type="nucleotide sequence ID" value="XM_066221301.1"/>
</dbReference>
<feature type="region of interest" description="Disordered" evidence="1">
    <location>
        <begin position="34"/>
        <end position="163"/>
    </location>
</feature>
<feature type="region of interest" description="Disordered" evidence="1">
    <location>
        <begin position="291"/>
        <end position="314"/>
    </location>
</feature>
<proteinExistence type="predicted"/>
<gene>
    <name evidence="2" type="ORF">L201_005571</name>
</gene>
<feature type="compositionally biased region" description="Acidic residues" evidence="1">
    <location>
        <begin position="632"/>
        <end position="649"/>
    </location>
</feature>
<feature type="region of interest" description="Disordered" evidence="1">
    <location>
        <begin position="392"/>
        <end position="509"/>
    </location>
</feature>
<evidence type="ECO:0000313" key="3">
    <source>
        <dbReference type="Proteomes" id="UP001355207"/>
    </source>
</evidence>
<dbReference type="GeneID" id="91096241"/>
<feature type="region of interest" description="Disordered" evidence="1">
    <location>
        <begin position="588"/>
        <end position="690"/>
    </location>
</feature>
<feature type="compositionally biased region" description="Polar residues" evidence="1">
    <location>
        <begin position="236"/>
        <end position="246"/>
    </location>
</feature>
<feature type="compositionally biased region" description="Basic residues" evidence="1">
    <location>
        <begin position="472"/>
        <end position="482"/>
    </location>
</feature>
<evidence type="ECO:0000256" key="1">
    <source>
        <dbReference type="SAM" id="MobiDB-lite"/>
    </source>
</evidence>
<feature type="compositionally biased region" description="Low complexity" evidence="1">
    <location>
        <begin position="214"/>
        <end position="235"/>
    </location>
</feature>
<dbReference type="Proteomes" id="UP001355207">
    <property type="component" value="Chromosome 7"/>
</dbReference>
<organism evidence="2 3">
    <name type="scientific">Kwoniella dendrophila CBS 6074</name>
    <dbReference type="NCBI Taxonomy" id="1295534"/>
    <lineage>
        <taxon>Eukaryota</taxon>
        <taxon>Fungi</taxon>
        <taxon>Dikarya</taxon>
        <taxon>Basidiomycota</taxon>
        <taxon>Agaricomycotina</taxon>
        <taxon>Tremellomycetes</taxon>
        <taxon>Tremellales</taxon>
        <taxon>Cryptococcaceae</taxon>
        <taxon>Kwoniella</taxon>
    </lineage>
</organism>
<feature type="compositionally biased region" description="Basic and acidic residues" evidence="1">
    <location>
        <begin position="588"/>
        <end position="602"/>
    </location>
</feature>
<feature type="region of interest" description="Disordered" evidence="1">
    <location>
        <begin position="214"/>
        <end position="262"/>
    </location>
</feature>
<feature type="compositionally biased region" description="Basic and acidic residues" evidence="1">
    <location>
        <begin position="621"/>
        <end position="631"/>
    </location>
</feature>
<keyword evidence="3" id="KW-1185">Reference proteome</keyword>
<dbReference type="EMBL" id="CP144104">
    <property type="protein sequence ID" value="WWC90635.1"/>
    <property type="molecule type" value="Genomic_DNA"/>
</dbReference>
<feature type="compositionally biased region" description="Basic and acidic residues" evidence="1">
    <location>
        <begin position="657"/>
        <end position="666"/>
    </location>
</feature>
<sequence>MSGEQPPPPPPLPIPLLPPPSVTYEDLVEGTFEFDNDEHENMRGGYGGERGGVGKKRKIPNNQQQNLSFRFIETGNGNGNNISSASSNAQASGQNLGQGQMLKRPATPDGLQRPGSMANRLETQEFNNNFTNGGLPSLSHSNDTSYEENDVKPLSNSTNKSNHTPLIRKKLTLSPARKLMEFRKELFVKRKSNFISLYIDAQNALSQTENSINSALNSTSSSSSLTKNSTANTTNIKNDNNSYSSKIKTDQQNQVQKKKKSNLPDVSEFEKLLPALEDVNINSWTPDRQGWKLTQQQLQQQSQSDNDQQPKNWRNSYRYKFRRFKVGKINLGSKDQKKIERKGWFPEGSFEFELECKASSTLRAKAKEQTSLLKLANELRALIISANRAAPVVTTTTTSSTSNNNDDEDKLPSKTRRKLANKDTNISIPSNITTTPTAKEESQPMSTSQSKDSNETKTTTTGGAGGGGQGSNKKKPKKKKRSVLANQSNPHHVDNYRPSRTVSPHGDPYEPYSSHLSLFNPPSMMFLATRTRKKVNNQQDQAETINMDVRPNEDDFICCFCEYDLYYSTESRRKQAIRRRKKEIKRKELIKNKAKNVAEGKKGSLKNNNNDGDSDYDSQDDDNHSRSRRTDNDDDYEDEEDVYEDDDADSAFAGDDNDCHGDDGHGRCTCGRRVKKPKPDKDKDRDKGYG</sequence>
<feature type="compositionally biased region" description="Low complexity" evidence="1">
    <location>
        <begin position="295"/>
        <end position="309"/>
    </location>
</feature>
<feature type="compositionally biased region" description="Low complexity" evidence="1">
    <location>
        <begin position="424"/>
        <end position="437"/>
    </location>
</feature>
<feature type="compositionally biased region" description="Basic and acidic residues" evidence="1">
    <location>
        <begin position="677"/>
        <end position="690"/>
    </location>
</feature>